<proteinExistence type="predicted"/>
<dbReference type="EMBL" id="CAJOBG010080053">
    <property type="protein sequence ID" value="CAF4628193.1"/>
    <property type="molecule type" value="Genomic_DNA"/>
</dbReference>
<dbReference type="Proteomes" id="UP000663866">
    <property type="component" value="Unassembled WGS sequence"/>
</dbReference>
<gene>
    <name evidence="1" type="ORF">OVN521_LOCUS46138</name>
</gene>
<keyword evidence="2" id="KW-1185">Reference proteome</keyword>
<accession>A0A821DY42</accession>
<sequence length="46" mass="4828">LSHNLFNDSSAIRVFLRRFGGGAPASCLCLSSATTNCSSLNISMHA</sequence>
<evidence type="ECO:0000313" key="1">
    <source>
        <dbReference type="EMBL" id="CAF4628193.1"/>
    </source>
</evidence>
<evidence type="ECO:0000313" key="2">
    <source>
        <dbReference type="Proteomes" id="UP000663866"/>
    </source>
</evidence>
<dbReference type="AlphaFoldDB" id="A0A821DY42"/>
<reference evidence="1" key="1">
    <citation type="submission" date="2021-02" db="EMBL/GenBank/DDBJ databases">
        <authorList>
            <person name="Nowell W R."/>
        </authorList>
    </citation>
    <scope>NUCLEOTIDE SEQUENCE</scope>
</reference>
<protein>
    <submittedName>
        <fullName evidence="1">Uncharacterized protein</fullName>
    </submittedName>
</protein>
<comment type="caution">
    <text evidence="1">The sequence shown here is derived from an EMBL/GenBank/DDBJ whole genome shotgun (WGS) entry which is preliminary data.</text>
</comment>
<organism evidence="1 2">
    <name type="scientific">Rotaria magnacalcarata</name>
    <dbReference type="NCBI Taxonomy" id="392030"/>
    <lineage>
        <taxon>Eukaryota</taxon>
        <taxon>Metazoa</taxon>
        <taxon>Spiralia</taxon>
        <taxon>Gnathifera</taxon>
        <taxon>Rotifera</taxon>
        <taxon>Eurotatoria</taxon>
        <taxon>Bdelloidea</taxon>
        <taxon>Philodinida</taxon>
        <taxon>Philodinidae</taxon>
        <taxon>Rotaria</taxon>
    </lineage>
</organism>
<name>A0A821DY42_9BILA</name>
<feature type="non-terminal residue" evidence="1">
    <location>
        <position position="1"/>
    </location>
</feature>